<accession>A0A1F6PBV2</accession>
<evidence type="ECO:0008006" key="3">
    <source>
        <dbReference type="Google" id="ProtNLM"/>
    </source>
</evidence>
<gene>
    <name evidence="1" type="ORF">A2538_04200</name>
</gene>
<dbReference type="InterPro" id="IPR036583">
    <property type="entry name" value="23S_rRNA_IVS_sf"/>
</dbReference>
<reference evidence="1 2" key="1">
    <citation type="journal article" date="2016" name="Nat. Commun.">
        <title>Thousands of microbial genomes shed light on interconnected biogeochemical processes in an aquifer system.</title>
        <authorList>
            <person name="Anantharaman K."/>
            <person name="Brown C.T."/>
            <person name="Hug L.A."/>
            <person name="Sharon I."/>
            <person name="Castelle C.J."/>
            <person name="Probst A.J."/>
            <person name="Thomas B.C."/>
            <person name="Singh A."/>
            <person name="Wilkins M.J."/>
            <person name="Karaoz U."/>
            <person name="Brodie E.L."/>
            <person name="Williams K.H."/>
            <person name="Hubbard S.S."/>
            <person name="Banfield J.F."/>
        </authorList>
    </citation>
    <scope>NUCLEOTIDE SEQUENCE [LARGE SCALE GENOMIC DNA]</scope>
</reference>
<dbReference type="Pfam" id="PF05635">
    <property type="entry name" value="23S_rRNA_IVP"/>
    <property type="match status" value="1"/>
</dbReference>
<dbReference type="CDD" id="cd16377">
    <property type="entry name" value="23S_rRNA_IVP_like"/>
    <property type="match status" value="1"/>
</dbReference>
<dbReference type="InterPro" id="IPR012657">
    <property type="entry name" value="23S_rRNA-intervening_sequence"/>
</dbReference>
<dbReference type="SUPFAM" id="SSF158446">
    <property type="entry name" value="IVS-encoded protein-like"/>
    <property type="match status" value="1"/>
</dbReference>
<dbReference type="AlphaFoldDB" id="A0A1F6PBV2"/>
<comment type="caution">
    <text evidence="1">The sequence shown here is derived from an EMBL/GenBank/DDBJ whole genome shotgun (WGS) entry which is preliminary data.</text>
</comment>
<organism evidence="1 2">
    <name type="scientific">Candidatus Magasanikbacteria bacterium RIFOXYD2_FULL_41_14</name>
    <dbReference type="NCBI Taxonomy" id="1798709"/>
    <lineage>
        <taxon>Bacteria</taxon>
        <taxon>Candidatus Magasanikiibacteriota</taxon>
    </lineage>
</organism>
<dbReference type="EMBL" id="MFRE01000025">
    <property type="protein sequence ID" value="OGH93641.1"/>
    <property type="molecule type" value="Genomic_DNA"/>
</dbReference>
<dbReference type="Gene3D" id="1.20.1440.60">
    <property type="entry name" value="23S rRNA-intervening sequence"/>
    <property type="match status" value="1"/>
</dbReference>
<protein>
    <recommendedName>
        <fullName evidence="3">Four helix bundle protein</fullName>
    </recommendedName>
</protein>
<proteinExistence type="predicted"/>
<name>A0A1F6PBV2_9BACT</name>
<sequence length="123" mass="14357">MGDKIYHSFTDLEVWQLAHELRLKVYLLSKYLPKFISNQITRSSASIGANIAEGYGRFHFQENIQYCRQARGSLEETKDHLLFIKDAQMINKISSIDHLIKICELLLPKLNGYISYLKHQKNN</sequence>
<evidence type="ECO:0000313" key="1">
    <source>
        <dbReference type="EMBL" id="OGH93641.1"/>
    </source>
</evidence>
<dbReference type="STRING" id="1798709.A2538_04200"/>
<dbReference type="PANTHER" id="PTHR38471:SF2">
    <property type="entry name" value="FOUR HELIX BUNDLE PROTEIN"/>
    <property type="match status" value="1"/>
</dbReference>
<dbReference type="PANTHER" id="PTHR38471">
    <property type="entry name" value="FOUR HELIX BUNDLE PROTEIN"/>
    <property type="match status" value="1"/>
</dbReference>
<dbReference type="Proteomes" id="UP000178254">
    <property type="component" value="Unassembled WGS sequence"/>
</dbReference>
<evidence type="ECO:0000313" key="2">
    <source>
        <dbReference type="Proteomes" id="UP000178254"/>
    </source>
</evidence>
<dbReference type="NCBIfam" id="TIGR02436">
    <property type="entry name" value="four helix bundle protein"/>
    <property type="match status" value="1"/>
</dbReference>